<reference evidence="2 3" key="1">
    <citation type="submission" date="2022-02" db="EMBL/GenBank/DDBJ databases">
        <title>Genome analysis of Beneficial Microorganisms for Coral consortium from Pocillopora damicornis.</title>
        <authorList>
            <person name="Rosado P.M."/>
            <person name="Cardoso P.M."/>
            <person name="Rosado J.G."/>
            <person name="Schultz J."/>
            <person name="Rocha U."/>
            <person name="Costa T.K."/>
            <person name="Peixoto R.S."/>
        </authorList>
    </citation>
    <scope>NUCLEOTIDE SEQUENCE [LARGE SCALE GENOMIC DNA]</scope>
    <source>
        <strain evidence="2 3">BMC5</strain>
    </source>
</reference>
<dbReference type="Proteomes" id="UP001156974">
    <property type="component" value="Unassembled WGS sequence"/>
</dbReference>
<feature type="domain" description="Solute-binding protein family 3/N-terminal" evidence="1">
    <location>
        <begin position="28"/>
        <end position="251"/>
    </location>
</feature>
<dbReference type="Pfam" id="PF00497">
    <property type="entry name" value="SBP_bac_3"/>
    <property type="match status" value="1"/>
</dbReference>
<accession>A0ABT6U1F6</accession>
<name>A0ABT6U1F6_9GAMM</name>
<dbReference type="InterPro" id="IPR001638">
    <property type="entry name" value="Solute-binding_3/MltF_N"/>
</dbReference>
<sequence length="255" mass="29835">MFRIYTRILITLLLLVFPFQKAFSQQKITVALGNTLPPWVMVEDNTGIIPDLLRATLGVHGYQIHFVYVPYARRIPLYTENLVDVVSDINEKVIETHQMSGYFSDIAYSYENFAFSLAKQNLQLSSIAQLKHFSVLSWQGAKELLTPEYQAMARENPQYAETYDQLAQVQLLYRERYEVIQMDGKIFDYYRALININDEIDVSKPVQRFALFGKNPSGFLFRDEALRDLFNENLRKLKSTEEYTRIINRYTSKSH</sequence>
<keyword evidence="3" id="KW-1185">Reference proteome</keyword>
<comment type="caution">
    <text evidence="2">The sequence shown here is derived from an EMBL/GenBank/DDBJ whole genome shotgun (WGS) entry which is preliminary data.</text>
</comment>
<organism evidence="2 3">
    <name type="scientific">Pseudoalteromonas shioyasakiensis</name>
    <dbReference type="NCBI Taxonomy" id="1190813"/>
    <lineage>
        <taxon>Bacteria</taxon>
        <taxon>Pseudomonadati</taxon>
        <taxon>Pseudomonadota</taxon>
        <taxon>Gammaproteobacteria</taxon>
        <taxon>Alteromonadales</taxon>
        <taxon>Pseudoalteromonadaceae</taxon>
        <taxon>Pseudoalteromonas</taxon>
    </lineage>
</organism>
<evidence type="ECO:0000259" key="1">
    <source>
        <dbReference type="Pfam" id="PF00497"/>
    </source>
</evidence>
<evidence type="ECO:0000313" key="3">
    <source>
        <dbReference type="Proteomes" id="UP001156974"/>
    </source>
</evidence>
<dbReference type="EMBL" id="JAKUMG010000004">
    <property type="protein sequence ID" value="MDI4669471.1"/>
    <property type="molecule type" value="Genomic_DNA"/>
</dbReference>
<proteinExistence type="predicted"/>
<evidence type="ECO:0000313" key="2">
    <source>
        <dbReference type="EMBL" id="MDI4669471.1"/>
    </source>
</evidence>
<dbReference type="RefSeq" id="WP_055020661.1">
    <property type="nucleotide sequence ID" value="NZ_CP077770.1"/>
</dbReference>
<protein>
    <submittedName>
        <fullName evidence="2">Transporter substrate-binding domain-containing protein</fullName>
    </submittedName>
</protein>
<dbReference type="SUPFAM" id="SSF53850">
    <property type="entry name" value="Periplasmic binding protein-like II"/>
    <property type="match status" value="1"/>
</dbReference>
<gene>
    <name evidence="2" type="ORF">MKZ47_10220</name>
</gene>
<dbReference type="Gene3D" id="3.40.190.10">
    <property type="entry name" value="Periplasmic binding protein-like II"/>
    <property type="match status" value="2"/>
</dbReference>